<dbReference type="InterPro" id="IPR016032">
    <property type="entry name" value="Sig_transdc_resp-reg_C-effctor"/>
</dbReference>
<feature type="repeat" description="TPR" evidence="3">
    <location>
        <begin position="1002"/>
        <end position="1035"/>
    </location>
</feature>
<dbReference type="InterPro" id="IPR011990">
    <property type="entry name" value="TPR-like_helical_dom_sf"/>
</dbReference>
<dbReference type="AlphaFoldDB" id="A0A5J4KN97"/>
<dbReference type="SMART" id="SM01043">
    <property type="entry name" value="BTAD"/>
    <property type="match status" value="1"/>
</dbReference>
<keyword evidence="2" id="KW-0067">ATP-binding</keyword>
<dbReference type="PANTHER" id="PTHR16305">
    <property type="entry name" value="TESTICULAR SOLUBLE ADENYLYL CYCLASE"/>
    <property type="match status" value="1"/>
</dbReference>
<evidence type="ECO:0000313" key="6">
    <source>
        <dbReference type="EMBL" id="GER90804.1"/>
    </source>
</evidence>
<dbReference type="EMBL" id="BKZW01000002">
    <property type="protein sequence ID" value="GER89525.1"/>
    <property type="molecule type" value="Genomic_DNA"/>
</dbReference>
<evidence type="ECO:0000256" key="3">
    <source>
        <dbReference type="PROSITE-ProRule" id="PRU00339"/>
    </source>
</evidence>
<dbReference type="GO" id="GO:0003677">
    <property type="term" value="F:DNA binding"/>
    <property type="evidence" value="ECO:0007669"/>
    <property type="project" value="InterPro"/>
</dbReference>
<dbReference type="SMART" id="SM00028">
    <property type="entry name" value="TPR"/>
    <property type="match status" value="5"/>
</dbReference>
<dbReference type="InterPro" id="IPR041664">
    <property type="entry name" value="AAA_16"/>
</dbReference>
<comment type="caution">
    <text evidence="6">The sequence shown here is derived from an EMBL/GenBank/DDBJ whole genome shotgun (WGS) entry which is preliminary data.</text>
</comment>
<evidence type="ECO:0000313" key="7">
    <source>
        <dbReference type="Proteomes" id="UP000326912"/>
    </source>
</evidence>
<dbReference type="PROSITE" id="PS50005">
    <property type="entry name" value="TPR"/>
    <property type="match status" value="2"/>
</dbReference>
<dbReference type="InterPro" id="IPR027417">
    <property type="entry name" value="P-loop_NTPase"/>
</dbReference>
<gene>
    <name evidence="5" type="ORF">KDW_36870</name>
    <name evidence="6" type="ORF">KDW_49660</name>
</gene>
<dbReference type="SUPFAM" id="SSF46894">
    <property type="entry name" value="C-terminal effector domain of the bipartite response regulators"/>
    <property type="match status" value="1"/>
</dbReference>
<dbReference type="EMBL" id="BKZW01000003">
    <property type="protein sequence ID" value="GER90804.1"/>
    <property type="molecule type" value="Genomic_DNA"/>
</dbReference>
<sequence length="1220" mass="136291">MDSNLSSVTSQPTAAEHTVLRISTLGQFRLEERAQARSKQKNRSWHVIDDAAWQQRSVRALLAYLICCPGRRSTRSQAIVALWPNDDVSTARNTLNKTLNVLRKVLGHASVKPGQVSQTDQVERFWTDGDWFILGDQERVWLDVDDFEKLVEQVEQTDSQSPGYEELLQKAIALYSGDFLPEERSAEWVMTRRQALRRKWIELLLTLSSWHMAHDKYSQAINVLNSLLVKDPTNELAIQQLMIALMYLKRRGEALRAYQRFENTLSRDYKATPAPETLNLYQVVRSGEGLTNGNLLTTLPLTLSLSTTPQQGKTSEHASPFSGLRHLLTPSAPHEPIGRIHSGRLIGRDTELQLLRTMLQNIEQNARLQLVGSRRAGSIPLDTQRQPQLLFLKGDAGIGKTRLAEEVGREAQQSGWSVIWNHIYNQESGVPYRVWIEALRKILSASTNVVSLLSMESLRALSTLPGLLDLLPAGIDADSTPHPLLPQQAKYTLYNAVSELLKQTSENGPLMIVLDDIQWADVSSYELLGHLARQLTGYPIVFFATCRESEVPKDVSHPLRKLILEMQREHTIKTLDIEPLSREQIKLLVTNLSTLSEETVTHIQTYAGGNPFFAEELARSQTANLPLTITEALGYRMKHLKPKCRELLAHAAVLGGSFELPIICMLETGSVIDEDDTILPLLEEALEAQVLADEGSGTRISYHFWHPLLVTYLYEEGLSSMRRARLHRRAADAILHMNKGREDDVAATVTMHLEKAGAEAEKIAHYAELAGNSAYIISAYADAATHYQKVVDYLEADLEAEAVPRLISLLERLAECTVNSGGNYGQVCEIFTGILELRRRYTLPTVDPQEEALIQALLWDQISWTWRYRGNIRQAWDCLDQGEQLLSAANIAGGPVWARLYYTRGNLYQSEGLYDQALSSAQEAATLFEADQTQRILPVASNRKMCKTQIQRIIEGDPELFGRIQRHMGAIAVDMGQLSQALAYHNKALAFFEQSDELRQIAHISTNIGFIHLKMAQYEEANAALRRALNLAEKIGDLALVSLVHSNLGELGAAVGNLEEAEAQYNSALKLNSLLEDPQYMSKWNSGLAGILQARGDLQGATRCIRTAFFVARSVSNAPCIGRALVALGNIRIAQAMLARPGQKQRTLLLSHAQQDIERALGLGVEAEIRMKGELALGQIILLLGQAQEAREAFEQVRGEARKSEHLQIVKQAEQLLAQL</sequence>
<dbReference type="Gene3D" id="1.25.40.10">
    <property type="entry name" value="Tetratricopeptide repeat domain"/>
    <property type="match status" value="4"/>
</dbReference>
<dbReference type="GO" id="GO:0004016">
    <property type="term" value="F:adenylate cyclase activity"/>
    <property type="evidence" value="ECO:0007669"/>
    <property type="project" value="TreeGrafter"/>
</dbReference>
<dbReference type="GO" id="GO:0006355">
    <property type="term" value="P:regulation of DNA-templated transcription"/>
    <property type="evidence" value="ECO:0007669"/>
    <property type="project" value="InterPro"/>
</dbReference>
<dbReference type="SUPFAM" id="SSF52540">
    <property type="entry name" value="P-loop containing nucleoside triphosphate hydrolases"/>
    <property type="match status" value="1"/>
</dbReference>
<dbReference type="Pfam" id="PF03704">
    <property type="entry name" value="BTAD"/>
    <property type="match status" value="1"/>
</dbReference>
<reference evidence="6 7" key="1">
    <citation type="submission" date="2019-10" db="EMBL/GenBank/DDBJ databases">
        <title>Dictyobacter vulcani sp. nov., within the class Ktedonobacteria, isolated from soil of volcanic Mt. Zao.</title>
        <authorList>
            <person name="Zheng Y."/>
            <person name="Wang C.M."/>
            <person name="Sakai Y."/>
            <person name="Abe K."/>
            <person name="Yokota A."/>
            <person name="Yabe S."/>
        </authorList>
    </citation>
    <scope>NUCLEOTIDE SEQUENCE [LARGE SCALE GENOMIC DNA]</scope>
    <source>
        <strain evidence="6 7">W12</strain>
    </source>
</reference>
<accession>A0A5J4KN97</accession>
<feature type="domain" description="Bacterial transcriptional activator" evidence="4">
    <location>
        <begin position="142"/>
        <end position="285"/>
    </location>
</feature>
<dbReference type="InterPro" id="IPR036388">
    <property type="entry name" value="WH-like_DNA-bd_sf"/>
</dbReference>
<evidence type="ECO:0000313" key="5">
    <source>
        <dbReference type="EMBL" id="GER89525.1"/>
    </source>
</evidence>
<evidence type="ECO:0000256" key="1">
    <source>
        <dbReference type="ARBA" id="ARBA00022741"/>
    </source>
</evidence>
<dbReference type="Proteomes" id="UP000326912">
    <property type="component" value="Unassembled WGS sequence"/>
</dbReference>
<protein>
    <recommendedName>
        <fullName evidence="4">Bacterial transcriptional activator domain-containing protein</fullName>
    </recommendedName>
</protein>
<feature type="repeat" description="TPR" evidence="3">
    <location>
        <begin position="898"/>
        <end position="931"/>
    </location>
</feature>
<keyword evidence="7" id="KW-1185">Reference proteome</keyword>
<dbReference type="SUPFAM" id="SSF48452">
    <property type="entry name" value="TPR-like"/>
    <property type="match status" value="3"/>
</dbReference>
<keyword evidence="1" id="KW-0547">Nucleotide-binding</keyword>
<dbReference type="Pfam" id="PF13424">
    <property type="entry name" value="TPR_12"/>
    <property type="match status" value="1"/>
</dbReference>
<dbReference type="InterPro" id="IPR019734">
    <property type="entry name" value="TPR_rpt"/>
</dbReference>
<evidence type="ECO:0000259" key="4">
    <source>
        <dbReference type="SMART" id="SM01043"/>
    </source>
</evidence>
<name>A0A5J4KN97_9CHLR</name>
<dbReference type="PANTHER" id="PTHR16305:SF28">
    <property type="entry name" value="GUANYLATE CYCLASE DOMAIN-CONTAINING PROTEIN"/>
    <property type="match status" value="1"/>
</dbReference>
<dbReference type="Pfam" id="PF13181">
    <property type="entry name" value="TPR_8"/>
    <property type="match status" value="1"/>
</dbReference>
<dbReference type="Pfam" id="PF13191">
    <property type="entry name" value="AAA_16"/>
    <property type="match status" value="1"/>
</dbReference>
<dbReference type="GO" id="GO:0005737">
    <property type="term" value="C:cytoplasm"/>
    <property type="evidence" value="ECO:0007669"/>
    <property type="project" value="TreeGrafter"/>
</dbReference>
<keyword evidence="3" id="KW-0802">TPR repeat</keyword>
<dbReference type="InterPro" id="IPR005158">
    <property type="entry name" value="BTAD"/>
</dbReference>
<dbReference type="Gene3D" id="1.10.10.10">
    <property type="entry name" value="Winged helix-like DNA-binding domain superfamily/Winged helix DNA-binding domain"/>
    <property type="match status" value="1"/>
</dbReference>
<evidence type="ECO:0000256" key="2">
    <source>
        <dbReference type="ARBA" id="ARBA00022840"/>
    </source>
</evidence>
<organism evidence="6 7">
    <name type="scientific">Dictyobacter vulcani</name>
    <dbReference type="NCBI Taxonomy" id="2607529"/>
    <lineage>
        <taxon>Bacteria</taxon>
        <taxon>Bacillati</taxon>
        <taxon>Chloroflexota</taxon>
        <taxon>Ktedonobacteria</taxon>
        <taxon>Ktedonobacterales</taxon>
        <taxon>Dictyobacteraceae</taxon>
        <taxon>Dictyobacter</taxon>
    </lineage>
</organism>
<dbReference type="GO" id="GO:0005524">
    <property type="term" value="F:ATP binding"/>
    <property type="evidence" value="ECO:0007669"/>
    <property type="project" value="UniProtKB-KW"/>
</dbReference>
<dbReference type="Gene3D" id="3.40.50.300">
    <property type="entry name" value="P-loop containing nucleotide triphosphate hydrolases"/>
    <property type="match status" value="1"/>
</dbReference>
<proteinExistence type="predicted"/>